<keyword evidence="7" id="KW-1185">Reference proteome</keyword>
<keyword evidence="4" id="KW-0460">Magnesium</keyword>
<comment type="similarity">
    <text evidence="1">Belongs to the HAD-like hydrolase superfamily. SerB family.</text>
</comment>
<feature type="region of interest" description="Disordered" evidence="5">
    <location>
        <begin position="219"/>
        <end position="240"/>
    </location>
</feature>
<feature type="compositionally biased region" description="Low complexity" evidence="5">
    <location>
        <begin position="219"/>
        <end position="233"/>
    </location>
</feature>
<comment type="caution">
    <text evidence="6">The sequence shown here is derived from an EMBL/GenBank/DDBJ whole genome shotgun (WGS) entry which is preliminary data.</text>
</comment>
<dbReference type="InterPro" id="IPR023214">
    <property type="entry name" value="HAD_sf"/>
</dbReference>
<evidence type="ECO:0000313" key="7">
    <source>
        <dbReference type="Proteomes" id="UP001501570"/>
    </source>
</evidence>
<evidence type="ECO:0000256" key="2">
    <source>
        <dbReference type="ARBA" id="ARBA00022723"/>
    </source>
</evidence>
<dbReference type="PANTHER" id="PTHR43344">
    <property type="entry name" value="PHOSPHOSERINE PHOSPHATASE"/>
    <property type="match status" value="1"/>
</dbReference>
<keyword evidence="3" id="KW-0378">Hydrolase</keyword>
<evidence type="ECO:0000256" key="4">
    <source>
        <dbReference type="ARBA" id="ARBA00022842"/>
    </source>
</evidence>
<evidence type="ECO:0000256" key="5">
    <source>
        <dbReference type="SAM" id="MobiDB-lite"/>
    </source>
</evidence>
<keyword evidence="2" id="KW-0479">Metal-binding</keyword>
<proteinExistence type="inferred from homology"/>
<reference evidence="7" key="1">
    <citation type="journal article" date="2019" name="Int. J. Syst. Evol. Microbiol.">
        <title>The Global Catalogue of Microorganisms (GCM) 10K type strain sequencing project: providing services to taxonomists for standard genome sequencing and annotation.</title>
        <authorList>
            <consortium name="The Broad Institute Genomics Platform"/>
            <consortium name="The Broad Institute Genome Sequencing Center for Infectious Disease"/>
            <person name="Wu L."/>
            <person name="Ma J."/>
        </authorList>
    </citation>
    <scope>NUCLEOTIDE SEQUENCE [LARGE SCALE GENOMIC DNA]</scope>
    <source>
        <strain evidence="7">JCM 18304</strain>
    </source>
</reference>
<protein>
    <recommendedName>
        <fullName evidence="8">Phosphoserine phosphatase</fullName>
    </recommendedName>
</protein>
<gene>
    <name evidence="6" type="ORF">GCM10023322_26290</name>
</gene>
<dbReference type="Gene3D" id="3.40.50.1000">
    <property type="entry name" value="HAD superfamily/HAD-like"/>
    <property type="match status" value="1"/>
</dbReference>
<accession>A0ABP9RS23</accession>
<dbReference type="Pfam" id="PF12710">
    <property type="entry name" value="HAD"/>
    <property type="match status" value="1"/>
</dbReference>
<dbReference type="EMBL" id="BAABJQ010000006">
    <property type="protein sequence ID" value="GAA5184552.1"/>
    <property type="molecule type" value="Genomic_DNA"/>
</dbReference>
<sequence>MGILHVFDMDGTLLRGTTASLQVARQLGNVAELIALETQFSTGEIDAIGYAATVHALWQGLTAEPVAAAFAASPWVGGIDEVCADIRRRGERSVVITLSPDFFATLLLERGFDEVVASRFPPLPSTAPLDPSGLLAPADKVTVVDELLARYGIPRSRCVAYGDSMSDAPLFRHLDATVAVNADHHLIGIAAASYQGDDLTEAYALGRSLLLPRPRAAEAGADSRAGAAGPDSGTGVLPAG</sequence>
<dbReference type="Proteomes" id="UP001501570">
    <property type="component" value="Unassembled WGS sequence"/>
</dbReference>
<name>A0ABP9RS23_9ACTN</name>
<dbReference type="InterPro" id="IPR050582">
    <property type="entry name" value="HAD-like_SerB"/>
</dbReference>
<dbReference type="PANTHER" id="PTHR43344:SF13">
    <property type="entry name" value="PHOSPHATASE RV3661-RELATED"/>
    <property type="match status" value="1"/>
</dbReference>
<evidence type="ECO:0000256" key="1">
    <source>
        <dbReference type="ARBA" id="ARBA00009184"/>
    </source>
</evidence>
<dbReference type="RefSeq" id="WP_345629298.1">
    <property type="nucleotide sequence ID" value="NZ_BAABJQ010000006.1"/>
</dbReference>
<evidence type="ECO:0000256" key="3">
    <source>
        <dbReference type="ARBA" id="ARBA00022801"/>
    </source>
</evidence>
<organism evidence="6 7">
    <name type="scientific">Rugosimonospora acidiphila</name>
    <dbReference type="NCBI Taxonomy" id="556531"/>
    <lineage>
        <taxon>Bacteria</taxon>
        <taxon>Bacillati</taxon>
        <taxon>Actinomycetota</taxon>
        <taxon>Actinomycetes</taxon>
        <taxon>Micromonosporales</taxon>
        <taxon>Micromonosporaceae</taxon>
        <taxon>Rugosimonospora</taxon>
    </lineage>
</organism>
<dbReference type="InterPro" id="IPR036412">
    <property type="entry name" value="HAD-like_sf"/>
</dbReference>
<dbReference type="SUPFAM" id="SSF56784">
    <property type="entry name" value="HAD-like"/>
    <property type="match status" value="1"/>
</dbReference>
<evidence type="ECO:0008006" key="8">
    <source>
        <dbReference type="Google" id="ProtNLM"/>
    </source>
</evidence>
<dbReference type="NCBIfam" id="TIGR01488">
    <property type="entry name" value="HAD-SF-IB"/>
    <property type="match status" value="1"/>
</dbReference>
<evidence type="ECO:0000313" key="6">
    <source>
        <dbReference type="EMBL" id="GAA5184552.1"/>
    </source>
</evidence>